<name>A0ABR1X150_9PEZI</name>
<keyword evidence="3" id="KW-1185">Reference proteome</keyword>
<sequence length="202" mass="21672">MPKQRDPPSPSKPVPYSWWFLTGGVGVPPRSQAGFHRLASERKAAHRVKVTAEQERDKAGKARKDALAKLEQEHGPSGLVGRMLWRLRGGGESETQKEGEKEREGENKGAQRRRQQRKRLGRKELMEKYGPDSGVKAGRATRAMATSGNVSRPQADAHAVGSGDQAPADDVAANDTEAVDAGAAAADSNTPEDGVGNENTAE</sequence>
<gene>
    <name evidence="2" type="ORF">PG997_004088</name>
</gene>
<feature type="compositionally biased region" description="Basic and acidic residues" evidence="1">
    <location>
        <begin position="89"/>
        <end position="109"/>
    </location>
</feature>
<feature type="region of interest" description="Disordered" evidence="1">
    <location>
        <begin position="41"/>
        <end position="202"/>
    </location>
</feature>
<feature type="compositionally biased region" description="Basic and acidic residues" evidence="1">
    <location>
        <begin position="50"/>
        <end position="74"/>
    </location>
</feature>
<feature type="compositionally biased region" description="Low complexity" evidence="1">
    <location>
        <begin position="173"/>
        <end position="187"/>
    </location>
</feature>
<accession>A0ABR1X150</accession>
<reference evidence="2 3" key="1">
    <citation type="submission" date="2023-01" db="EMBL/GenBank/DDBJ databases">
        <title>Analysis of 21 Apiospora genomes using comparative genomics revels a genus with tremendous synthesis potential of carbohydrate active enzymes and secondary metabolites.</title>
        <authorList>
            <person name="Sorensen T."/>
        </authorList>
    </citation>
    <scope>NUCLEOTIDE SEQUENCE [LARGE SCALE GENOMIC DNA]</scope>
    <source>
        <strain evidence="2 3">CBS 114990</strain>
    </source>
</reference>
<organism evidence="2 3">
    <name type="scientific">Apiospora hydei</name>
    <dbReference type="NCBI Taxonomy" id="1337664"/>
    <lineage>
        <taxon>Eukaryota</taxon>
        <taxon>Fungi</taxon>
        <taxon>Dikarya</taxon>
        <taxon>Ascomycota</taxon>
        <taxon>Pezizomycotina</taxon>
        <taxon>Sordariomycetes</taxon>
        <taxon>Xylariomycetidae</taxon>
        <taxon>Amphisphaeriales</taxon>
        <taxon>Apiosporaceae</taxon>
        <taxon>Apiospora</taxon>
    </lineage>
</organism>
<protein>
    <submittedName>
        <fullName evidence="2">Uncharacterized protein</fullName>
    </submittedName>
</protein>
<evidence type="ECO:0000313" key="3">
    <source>
        <dbReference type="Proteomes" id="UP001433268"/>
    </source>
</evidence>
<evidence type="ECO:0000313" key="2">
    <source>
        <dbReference type="EMBL" id="KAK8089127.1"/>
    </source>
</evidence>
<proteinExistence type="predicted"/>
<evidence type="ECO:0000256" key="1">
    <source>
        <dbReference type="SAM" id="MobiDB-lite"/>
    </source>
</evidence>
<dbReference type="EMBL" id="JAQQWN010000004">
    <property type="protein sequence ID" value="KAK8089127.1"/>
    <property type="molecule type" value="Genomic_DNA"/>
</dbReference>
<comment type="caution">
    <text evidence="2">The sequence shown here is derived from an EMBL/GenBank/DDBJ whole genome shotgun (WGS) entry which is preliminary data.</text>
</comment>
<dbReference type="Proteomes" id="UP001433268">
    <property type="component" value="Unassembled WGS sequence"/>
</dbReference>
<feature type="compositionally biased region" description="Basic residues" evidence="1">
    <location>
        <begin position="110"/>
        <end position="121"/>
    </location>
</feature>
<dbReference type="RefSeq" id="XP_066672021.1">
    <property type="nucleotide sequence ID" value="XM_066808403.1"/>
</dbReference>
<dbReference type="GeneID" id="92041463"/>